<evidence type="ECO:0000256" key="2">
    <source>
        <dbReference type="ARBA" id="ARBA00022734"/>
    </source>
</evidence>
<reference evidence="6" key="1">
    <citation type="submission" date="2019-06" db="EMBL/GenBank/DDBJ databases">
        <authorList>
            <consortium name="Wellcome Sanger Institute Data Sharing"/>
        </authorList>
    </citation>
    <scope>NUCLEOTIDE SEQUENCE [LARGE SCALE GENOMIC DNA]</scope>
</reference>
<dbReference type="Ensembl" id="ENSMMDT00005017230.1">
    <property type="protein sequence ID" value="ENSMMDP00005016801.1"/>
    <property type="gene ID" value="ENSMMDG00005008500.1"/>
</dbReference>
<dbReference type="FunCoup" id="A0A667Y632">
    <property type="interactions" value="85"/>
</dbReference>
<dbReference type="GO" id="GO:0046872">
    <property type="term" value="F:metal ion binding"/>
    <property type="evidence" value="ECO:0007669"/>
    <property type="project" value="UniProtKB-KW"/>
</dbReference>
<evidence type="ECO:0000313" key="6">
    <source>
        <dbReference type="Ensembl" id="ENSMMDP00005016801.1"/>
    </source>
</evidence>
<dbReference type="PROSITE" id="PS51406">
    <property type="entry name" value="FIBRINOGEN_C_2"/>
    <property type="match status" value="1"/>
</dbReference>
<evidence type="ECO:0000256" key="4">
    <source>
        <dbReference type="ARBA" id="ARBA00023157"/>
    </source>
</evidence>
<evidence type="ECO:0000256" key="3">
    <source>
        <dbReference type="ARBA" id="ARBA00022837"/>
    </source>
</evidence>
<dbReference type="AlphaFoldDB" id="A0A667Y632"/>
<dbReference type="InterPro" id="IPR002181">
    <property type="entry name" value="Fibrinogen_a/b/g_C_dom"/>
</dbReference>
<keyword evidence="3" id="KW-0106">Calcium</keyword>
<reference evidence="6" key="3">
    <citation type="submission" date="2025-09" db="UniProtKB">
        <authorList>
            <consortium name="Ensembl"/>
        </authorList>
    </citation>
    <scope>IDENTIFICATION</scope>
</reference>
<dbReference type="FunFam" id="3.90.215.10:FF:000015">
    <property type="entry name" value="Intelectin 2"/>
    <property type="match status" value="1"/>
</dbReference>
<keyword evidence="4" id="KW-1015">Disulfide bond</keyword>
<name>A0A667Y632_9TELE</name>
<dbReference type="SUPFAM" id="SSF56496">
    <property type="entry name" value="Fibrinogen C-terminal domain-like"/>
    <property type="match status" value="1"/>
</dbReference>
<sequence length="310" mass="34615">MVDTITHHSSLPSLSFFDCGDNGNTGTHHHITSHQFHFLCAGYAPRSCKQLKDDFNVHTDGLYTLTTADGAVYQTFCDMTTAGGGWTLVASVHENNLYGKCTVGDRWSSQQGDDPRWPEGDGNWANRNVFGTAEGATSDDFKNPGYYDIRAEDVSVWHPKLLCLMKKNNPTFVFFFFFFFFFNVKRFQVKFNVGGCITNNGPSIPIIYDHGSRATTTHFYGPSARTQFDAGYITFRAINTERAATAICSGTKPKGCHIEHFCIGGGGHFPEARPRQCGDFTSFDWNGYGSHNSWSASRQITEAAVFLFYR</sequence>
<dbReference type="PANTHER" id="PTHR16146:SF46">
    <property type="entry name" value="INTELECTIN-1A-RELATED"/>
    <property type="match status" value="1"/>
</dbReference>
<dbReference type="PANTHER" id="PTHR16146">
    <property type="entry name" value="INTELECTIN"/>
    <property type="match status" value="1"/>
</dbReference>
<reference evidence="6" key="2">
    <citation type="submission" date="2025-08" db="UniProtKB">
        <authorList>
            <consortium name="Ensembl"/>
        </authorList>
    </citation>
    <scope>IDENTIFICATION</scope>
</reference>
<feature type="domain" description="Fibrinogen C-terminal" evidence="5">
    <location>
        <begin position="39"/>
        <end position="89"/>
    </location>
</feature>
<dbReference type="GeneTree" id="ENSGT00940000154757"/>
<organism evidence="6 7">
    <name type="scientific">Myripristis murdjan</name>
    <name type="common">pinecone soldierfish</name>
    <dbReference type="NCBI Taxonomy" id="586833"/>
    <lineage>
        <taxon>Eukaryota</taxon>
        <taxon>Metazoa</taxon>
        <taxon>Chordata</taxon>
        <taxon>Craniata</taxon>
        <taxon>Vertebrata</taxon>
        <taxon>Euteleostomi</taxon>
        <taxon>Actinopterygii</taxon>
        <taxon>Neopterygii</taxon>
        <taxon>Teleostei</taxon>
        <taxon>Neoteleostei</taxon>
        <taxon>Acanthomorphata</taxon>
        <taxon>Holocentriformes</taxon>
        <taxon>Holocentridae</taxon>
        <taxon>Myripristis</taxon>
    </lineage>
</organism>
<proteinExistence type="predicted"/>
<dbReference type="GO" id="GO:0070492">
    <property type="term" value="F:oligosaccharide binding"/>
    <property type="evidence" value="ECO:0007669"/>
    <property type="project" value="TreeGrafter"/>
</dbReference>
<dbReference type="InterPro" id="IPR014716">
    <property type="entry name" value="Fibrinogen_a/b/g_C_1"/>
</dbReference>
<dbReference type="InParanoid" id="A0A667Y632"/>
<evidence type="ECO:0000259" key="5">
    <source>
        <dbReference type="PROSITE" id="PS51406"/>
    </source>
</evidence>
<dbReference type="InterPro" id="IPR036056">
    <property type="entry name" value="Fibrinogen-like_C"/>
</dbReference>
<keyword evidence="7" id="KW-1185">Reference proteome</keyword>
<accession>A0A667Y632</accession>
<evidence type="ECO:0000313" key="7">
    <source>
        <dbReference type="Proteomes" id="UP000472263"/>
    </source>
</evidence>
<keyword evidence="2" id="KW-0430">Lectin</keyword>
<gene>
    <name evidence="6" type="primary">ITLN1</name>
</gene>
<keyword evidence="1" id="KW-0479">Metal-binding</keyword>
<dbReference type="Proteomes" id="UP000472263">
    <property type="component" value="Chromosome 1"/>
</dbReference>
<evidence type="ECO:0000256" key="1">
    <source>
        <dbReference type="ARBA" id="ARBA00022723"/>
    </source>
</evidence>
<dbReference type="NCBIfam" id="NF040941">
    <property type="entry name" value="GGGWT_bact"/>
    <property type="match status" value="1"/>
</dbReference>
<dbReference type="Gene3D" id="3.90.215.10">
    <property type="entry name" value="Gamma Fibrinogen, chain A, domain 1"/>
    <property type="match status" value="1"/>
</dbReference>
<protein>
    <submittedName>
        <fullName evidence="6">Intelectin 1</fullName>
    </submittedName>
</protein>
<dbReference type="GO" id="GO:0005615">
    <property type="term" value="C:extracellular space"/>
    <property type="evidence" value="ECO:0007669"/>
    <property type="project" value="TreeGrafter"/>
</dbReference>